<evidence type="ECO:0000256" key="4">
    <source>
        <dbReference type="ARBA" id="ARBA00022825"/>
    </source>
</evidence>
<comment type="caution">
    <text evidence="10">The sequence shown here is derived from an EMBL/GenBank/DDBJ whole genome shotgun (WGS) entry which is preliminary data.</text>
</comment>
<dbReference type="NCBIfam" id="TIGR00225">
    <property type="entry name" value="prc"/>
    <property type="match status" value="1"/>
</dbReference>
<feature type="compositionally biased region" description="Basic and acidic residues" evidence="7">
    <location>
        <begin position="533"/>
        <end position="549"/>
    </location>
</feature>
<evidence type="ECO:0000256" key="1">
    <source>
        <dbReference type="ARBA" id="ARBA00009179"/>
    </source>
</evidence>
<dbReference type="SMART" id="SM00245">
    <property type="entry name" value="TSPc"/>
    <property type="match status" value="1"/>
</dbReference>
<feature type="domain" description="PDZ" evidence="9">
    <location>
        <begin position="234"/>
        <end position="304"/>
    </location>
</feature>
<dbReference type="InterPro" id="IPR020992">
    <property type="entry name" value="Tail_Prtase_C"/>
</dbReference>
<dbReference type="SUPFAM" id="SSF52096">
    <property type="entry name" value="ClpP/crotonase"/>
    <property type="match status" value="1"/>
</dbReference>
<keyword evidence="11" id="KW-1185">Reference proteome</keyword>
<dbReference type="EMBL" id="JALJXV010000008">
    <property type="protein sequence ID" value="MCP1676188.1"/>
    <property type="molecule type" value="Genomic_DNA"/>
</dbReference>
<keyword evidence="3 5" id="KW-0378">Hydrolase</keyword>
<evidence type="ECO:0000256" key="3">
    <source>
        <dbReference type="ARBA" id="ARBA00022801"/>
    </source>
</evidence>
<evidence type="ECO:0000256" key="6">
    <source>
        <dbReference type="SAM" id="Coils"/>
    </source>
</evidence>
<name>A0AAE3KDE7_9GAMM</name>
<dbReference type="GO" id="GO:0007165">
    <property type="term" value="P:signal transduction"/>
    <property type="evidence" value="ECO:0007669"/>
    <property type="project" value="TreeGrafter"/>
</dbReference>
<dbReference type="Pfam" id="PF17804">
    <property type="entry name" value="TSP_NTD"/>
    <property type="match status" value="1"/>
</dbReference>
<proteinExistence type="inferred from homology"/>
<reference evidence="10" key="1">
    <citation type="submission" date="2022-03" db="EMBL/GenBank/DDBJ databases">
        <title>Genomic Encyclopedia of Type Strains, Phase III (KMG-III): the genomes of soil and plant-associated and newly described type strains.</title>
        <authorList>
            <person name="Whitman W."/>
        </authorList>
    </citation>
    <scope>NUCLEOTIDE SEQUENCE</scope>
    <source>
        <strain evidence="10">ANL 6-2</strain>
    </source>
</reference>
<feature type="region of interest" description="Disordered" evidence="7">
    <location>
        <begin position="530"/>
        <end position="553"/>
    </location>
</feature>
<dbReference type="InterPro" id="IPR040573">
    <property type="entry name" value="TSP_N"/>
</dbReference>
<evidence type="ECO:0000256" key="2">
    <source>
        <dbReference type="ARBA" id="ARBA00022670"/>
    </source>
</evidence>
<dbReference type="EC" id="3.4.21.102" evidence="10"/>
<dbReference type="Gene3D" id="3.30.750.44">
    <property type="match status" value="1"/>
</dbReference>
<keyword evidence="2 5" id="KW-0645">Protease</keyword>
<evidence type="ECO:0000259" key="9">
    <source>
        <dbReference type="PROSITE" id="PS50106"/>
    </source>
</evidence>
<dbReference type="Pfam" id="PF03572">
    <property type="entry name" value="Peptidase_S41"/>
    <property type="match status" value="1"/>
</dbReference>
<evidence type="ECO:0000313" key="11">
    <source>
        <dbReference type="Proteomes" id="UP001205843"/>
    </source>
</evidence>
<dbReference type="Gene3D" id="3.90.226.10">
    <property type="entry name" value="2-enoyl-CoA Hydratase, Chain A, domain 1"/>
    <property type="match status" value="1"/>
</dbReference>
<dbReference type="InterPro" id="IPR029045">
    <property type="entry name" value="ClpP/crotonase-like_dom_sf"/>
</dbReference>
<feature type="chain" id="PRO_5042273084" evidence="8">
    <location>
        <begin position="27"/>
        <end position="696"/>
    </location>
</feature>
<organism evidence="10 11">
    <name type="scientific">Natronocella acetinitrilica</name>
    <dbReference type="NCBI Taxonomy" id="414046"/>
    <lineage>
        <taxon>Bacteria</taxon>
        <taxon>Pseudomonadati</taxon>
        <taxon>Pseudomonadota</taxon>
        <taxon>Gammaproteobacteria</taxon>
        <taxon>Chromatiales</taxon>
        <taxon>Ectothiorhodospiraceae</taxon>
        <taxon>Natronocella</taxon>
    </lineage>
</organism>
<dbReference type="PANTHER" id="PTHR32060">
    <property type="entry name" value="TAIL-SPECIFIC PROTEASE"/>
    <property type="match status" value="1"/>
</dbReference>
<keyword evidence="4 5" id="KW-0720">Serine protease</keyword>
<dbReference type="PROSITE" id="PS50106">
    <property type="entry name" value="PDZ"/>
    <property type="match status" value="1"/>
</dbReference>
<feature type="signal peptide" evidence="8">
    <location>
        <begin position="1"/>
        <end position="26"/>
    </location>
</feature>
<dbReference type="Proteomes" id="UP001205843">
    <property type="component" value="Unassembled WGS sequence"/>
</dbReference>
<protein>
    <submittedName>
        <fullName evidence="10">Carboxyl-terminal processing protease</fullName>
        <ecNumber evidence="10">3.4.21.102</ecNumber>
    </submittedName>
</protein>
<dbReference type="GO" id="GO:0006508">
    <property type="term" value="P:proteolysis"/>
    <property type="evidence" value="ECO:0007669"/>
    <property type="project" value="UniProtKB-KW"/>
</dbReference>
<dbReference type="Pfam" id="PF11818">
    <property type="entry name" value="DUF3340"/>
    <property type="match status" value="1"/>
</dbReference>
<accession>A0AAE3KDE7</accession>
<evidence type="ECO:0000256" key="7">
    <source>
        <dbReference type="SAM" id="MobiDB-lite"/>
    </source>
</evidence>
<comment type="similarity">
    <text evidence="1 5">Belongs to the peptidase S41A family.</text>
</comment>
<dbReference type="SUPFAM" id="SSF50156">
    <property type="entry name" value="PDZ domain-like"/>
    <property type="match status" value="1"/>
</dbReference>
<evidence type="ECO:0000313" key="10">
    <source>
        <dbReference type="EMBL" id="MCP1676188.1"/>
    </source>
</evidence>
<dbReference type="CDD" id="cd06782">
    <property type="entry name" value="cpPDZ_CPP-like"/>
    <property type="match status" value="1"/>
</dbReference>
<feature type="coiled-coil region" evidence="6">
    <location>
        <begin position="600"/>
        <end position="637"/>
    </location>
</feature>
<dbReference type="InterPro" id="IPR036034">
    <property type="entry name" value="PDZ_sf"/>
</dbReference>
<dbReference type="Gene3D" id="2.30.42.10">
    <property type="match status" value="1"/>
</dbReference>
<keyword evidence="8" id="KW-0732">Signal</keyword>
<dbReference type="GO" id="GO:0004252">
    <property type="term" value="F:serine-type endopeptidase activity"/>
    <property type="evidence" value="ECO:0007669"/>
    <property type="project" value="UniProtKB-EC"/>
</dbReference>
<dbReference type="InterPro" id="IPR005151">
    <property type="entry name" value="Tail-specific_protease"/>
</dbReference>
<dbReference type="GO" id="GO:0030288">
    <property type="term" value="C:outer membrane-bounded periplasmic space"/>
    <property type="evidence" value="ECO:0007669"/>
    <property type="project" value="TreeGrafter"/>
</dbReference>
<dbReference type="RefSeq" id="WP_253481252.1">
    <property type="nucleotide sequence ID" value="NZ_JALJXV010000008.1"/>
</dbReference>
<dbReference type="CDD" id="cd07560">
    <property type="entry name" value="Peptidase_S41_CPP"/>
    <property type="match status" value="1"/>
</dbReference>
<evidence type="ECO:0000256" key="5">
    <source>
        <dbReference type="RuleBase" id="RU004404"/>
    </source>
</evidence>
<dbReference type="InterPro" id="IPR001478">
    <property type="entry name" value="PDZ"/>
</dbReference>
<dbReference type="AlphaFoldDB" id="A0AAE3KDE7"/>
<dbReference type="SMART" id="SM00228">
    <property type="entry name" value="PDZ"/>
    <property type="match status" value="1"/>
</dbReference>
<dbReference type="InterPro" id="IPR004447">
    <property type="entry name" value="Peptidase_S41A"/>
</dbReference>
<sequence>MRRLILALPVALLLSLALIAGSLASASMTPLSPERQHPETARLIAKLLTYQHFNKQPIDDRLSARVMDTYLDQLDPDRYYFLASDIEEFHAYRERLDDMLLDGDLSIPYAIFNRLRERTAERTEHALSVLEGGFDLNTDRSIDLDRSEADWAEDTETMNRVWRDRIKHDALTLLLAGEEEEQTMDLLNSRYEGMAKNMERSGPEDVFEAFMGAWGRAFDPHTSYLSPRNSREFDIQMQLSLEGIGAVLRTHRDFTEVVELIPGGPASQDGQLQPGDRIIGVGQEGEDMVDVVGWRLRDVVDLIRGPKESEVRLRVLPASGGSDAAPRTIPLVRNEVALEEQAAQKSIEEVLRDGDTYRIGVITIPAFYADFAAAQAGDENYRSTTRDVVRLLGELAEEDINGLVIDLRGNAGGSLQEAASLTGLFINGGPVVQIRRSDGDTEVLRDRDGGITYEGPLTVMVDRFSASASEIFAGAIQDYGRGIVVGERTFGKGTVQSLVDLNRFTSNQNTEAGRLKLTIAKFYRVSGSSTQKRGVEPDLHFPSRARSDSVGESAAENALPWDEIREANYSSHGDLGGLLPLLLKRHEERSGQDPGFQALVAELEKQNTVANRTVVSLNRERRRSERDESNALQLEKANERRAVYGLEPLSDLDALRMADDEPDVLLKSTADITTDLFLVHRSPSMARRWSAELAAD</sequence>
<gene>
    <name evidence="10" type="ORF">J2T57_003347</name>
</gene>
<evidence type="ECO:0000256" key="8">
    <source>
        <dbReference type="SAM" id="SignalP"/>
    </source>
</evidence>
<dbReference type="Pfam" id="PF00595">
    <property type="entry name" value="PDZ"/>
    <property type="match status" value="1"/>
</dbReference>
<dbReference type="PANTHER" id="PTHR32060:SF22">
    <property type="entry name" value="CARBOXYL-TERMINAL-PROCESSING PEPTIDASE 3, CHLOROPLASTIC"/>
    <property type="match status" value="1"/>
</dbReference>
<dbReference type="FunFam" id="3.90.226.10:FF:000090">
    <property type="entry name" value="Tail-specific protease"/>
    <property type="match status" value="1"/>
</dbReference>
<keyword evidence="6" id="KW-0175">Coiled coil</keyword>